<reference evidence="3 4" key="1">
    <citation type="journal article" date="2021" name="BMC Biol.">
        <title>Horizontally acquired antibacterial genes associated with adaptive radiation of ladybird beetles.</title>
        <authorList>
            <person name="Li H.S."/>
            <person name="Tang X.F."/>
            <person name="Huang Y.H."/>
            <person name="Xu Z.Y."/>
            <person name="Chen M.L."/>
            <person name="Du X.Y."/>
            <person name="Qiu B.Y."/>
            <person name="Chen P.T."/>
            <person name="Zhang W."/>
            <person name="Slipinski A."/>
            <person name="Escalona H.E."/>
            <person name="Waterhouse R.M."/>
            <person name="Zwick A."/>
            <person name="Pang H."/>
        </authorList>
    </citation>
    <scope>NUCLEOTIDE SEQUENCE [LARGE SCALE GENOMIC DNA]</scope>
    <source>
        <strain evidence="3">SYSU2018</strain>
    </source>
</reference>
<feature type="region of interest" description="Disordered" evidence="1">
    <location>
        <begin position="29"/>
        <end position="70"/>
    </location>
</feature>
<proteinExistence type="predicted"/>
<feature type="domain" description="DUF4802" evidence="2">
    <location>
        <begin position="73"/>
        <end position="110"/>
    </location>
</feature>
<keyword evidence="4" id="KW-1185">Reference proteome</keyword>
<evidence type="ECO:0000256" key="1">
    <source>
        <dbReference type="SAM" id="MobiDB-lite"/>
    </source>
</evidence>
<feature type="compositionally biased region" description="Basic and acidic residues" evidence="1">
    <location>
        <begin position="31"/>
        <end position="56"/>
    </location>
</feature>
<protein>
    <recommendedName>
        <fullName evidence="2">DUF4802 domain-containing protein</fullName>
    </recommendedName>
</protein>
<organism evidence="3 4">
    <name type="scientific">Cryptolaemus montrouzieri</name>
    <dbReference type="NCBI Taxonomy" id="559131"/>
    <lineage>
        <taxon>Eukaryota</taxon>
        <taxon>Metazoa</taxon>
        <taxon>Ecdysozoa</taxon>
        <taxon>Arthropoda</taxon>
        <taxon>Hexapoda</taxon>
        <taxon>Insecta</taxon>
        <taxon>Pterygota</taxon>
        <taxon>Neoptera</taxon>
        <taxon>Endopterygota</taxon>
        <taxon>Coleoptera</taxon>
        <taxon>Polyphaga</taxon>
        <taxon>Cucujiformia</taxon>
        <taxon>Coccinelloidea</taxon>
        <taxon>Coccinellidae</taxon>
        <taxon>Scymninae</taxon>
        <taxon>Scymnini</taxon>
        <taxon>Cryptolaemus</taxon>
    </lineage>
</organism>
<dbReference type="Proteomes" id="UP001516400">
    <property type="component" value="Unassembled WGS sequence"/>
</dbReference>
<evidence type="ECO:0000313" key="4">
    <source>
        <dbReference type="Proteomes" id="UP001516400"/>
    </source>
</evidence>
<name>A0ABD2P6Q9_9CUCU</name>
<dbReference type="EMBL" id="JABFTP020000185">
    <property type="protein sequence ID" value="KAL3286642.1"/>
    <property type="molecule type" value="Genomic_DNA"/>
</dbReference>
<dbReference type="AlphaFoldDB" id="A0ABD2P6Q9"/>
<sequence length="134" mass="14789">MFHSTAKPTIYEFAINGGDSGIDELFVQNKSTKDNSENDSRCGNDSDNEKCNRNDEEAGPSRTSISESRRNSLDLYREAAAILGLTCQQTDDCKCIECQCHYFDFDEEIDFTTTGGEYLMTSGVSGTSSSCCIQ</sequence>
<dbReference type="Pfam" id="PF16060">
    <property type="entry name" value="DUF4802"/>
    <property type="match status" value="1"/>
</dbReference>
<accession>A0ABD2P6Q9</accession>
<evidence type="ECO:0000313" key="3">
    <source>
        <dbReference type="EMBL" id="KAL3286642.1"/>
    </source>
</evidence>
<comment type="caution">
    <text evidence="3">The sequence shown here is derived from an EMBL/GenBank/DDBJ whole genome shotgun (WGS) entry which is preliminary data.</text>
</comment>
<dbReference type="InterPro" id="IPR032061">
    <property type="entry name" value="DUF4802"/>
</dbReference>
<evidence type="ECO:0000259" key="2">
    <source>
        <dbReference type="Pfam" id="PF16060"/>
    </source>
</evidence>
<gene>
    <name evidence="3" type="ORF">HHI36_001141</name>
</gene>